<evidence type="ECO:0000313" key="2">
    <source>
        <dbReference type="EMBL" id="EOQ89251.1"/>
    </source>
</evidence>
<organism evidence="2 3">
    <name type="scientific">Leptospira yanagawae serovar Saopaulo str. Sao Paulo = ATCC 700523</name>
    <dbReference type="NCBI Taxonomy" id="1249483"/>
    <lineage>
        <taxon>Bacteria</taxon>
        <taxon>Pseudomonadati</taxon>
        <taxon>Spirochaetota</taxon>
        <taxon>Spirochaetia</taxon>
        <taxon>Leptospirales</taxon>
        <taxon>Leptospiraceae</taxon>
        <taxon>Leptospira</taxon>
    </lineage>
</organism>
<proteinExistence type="predicted"/>
<dbReference type="STRING" id="1249483.LEP1GSC202_0822"/>
<name>A0A5E8HCU9_9LEPT</name>
<dbReference type="Proteomes" id="UP000013996">
    <property type="component" value="Unassembled WGS sequence"/>
</dbReference>
<reference evidence="2 3" key="1">
    <citation type="submission" date="2013-04" db="EMBL/GenBank/DDBJ databases">
        <authorList>
            <person name="Harkins D.M."/>
            <person name="Durkin A.S."/>
            <person name="Brinkac L.M."/>
            <person name="Haft D.H."/>
            <person name="Selengut J.D."/>
            <person name="Sanka R."/>
            <person name="DePew J."/>
            <person name="Purushe J."/>
            <person name="Hartskeerl R.A."/>
            <person name="Ahmed A."/>
            <person name="van der Linden H."/>
            <person name="Goris M.G.A."/>
            <person name="Vinetz J.M."/>
            <person name="Sutton G.G."/>
            <person name="Nierman W.C."/>
            <person name="Fouts D.E."/>
        </authorList>
    </citation>
    <scope>NUCLEOTIDE SEQUENCE [LARGE SCALE GENOMIC DNA]</scope>
    <source>
        <strain evidence="2 3">Sao Paulo</strain>
    </source>
</reference>
<accession>A0A5E8HCU9</accession>
<comment type="caution">
    <text evidence="2">The sequence shown here is derived from an EMBL/GenBank/DDBJ whole genome shotgun (WGS) entry which is preliminary data.</text>
</comment>
<evidence type="ECO:0000256" key="1">
    <source>
        <dbReference type="SAM" id="MobiDB-lite"/>
    </source>
</evidence>
<protein>
    <submittedName>
        <fullName evidence="2">Uncharacterized protein</fullName>
    </submittedName>
</protein>
<gene>
    <name evidence="2" type="ORF">LEP1GSC202_0822</name>
</gene>
<sequence>MYPEPPVTTTGKFSLMNFISNFRLNSNLQCEHFHSDKKTKIQFVSFYWASPDGPGFSGVRVRSRPDLPLYGKSGPSPPNPSRKDSKMHRKHTNNHEQITNAPDRSGNPLRSKDCSVEPD</sequence>
<feature type="compositionally biased region" description="Basic and acidic residues" evidence="1">
    <location>
        <begin position="110"/>
        <end position="119"/>
    </location>
</feature>
<feature type="region of interest" description="Disordered" evidence="1">
    <location>
        <begin position="53"/>
        <end position="119"/>
    </location>
</feature>
<dbReference type="EMBL" id="AOGX02000015">
    <property type="protein sequence ID" value="EOQ89251.1"/>
    <property type="molecule type" value="Genomic_DNA"/>
</dbReference>
<dbReference type="AlphaFoldDB" id="A0A5E8HCU9"/>
<evidence type="ECO:0000313" key="3">
    <source>
        <dbReference type="Proteomes" id="UP000013996"/>
    </source>
</evidence>